<evidence type="ECO:0000313" key="1">
    <source>
        <dbReference type="EMBL" id="KAL0918031.1"/>
    </source>
</evidence>
<proteinExistence type="predicted"/>
<dbReference type="Proteomes" id="UP001552299">
    <property type="component" value="Unassembled WGS sequence"/>
</dbReference>
<name>A0ABD0UZJ6_DENTH</name>
<protein>
    <submittedName>
        <fullName evidence="1">Uncharacterized protein</fullName>
    </submittedName>
</protein>
<dbReference type="EMBL" id="JANQDX010000010">
    <property type="protein sequence ID" value="KAL0918031.1"/>
    <property type="molecule type" value="Genomic_DNA"/>
</dbReference>
<keyword evidence="2" id="KW-1185">Reference proteome</keyword>
<reference evidence="1 2" key="1">
    <citation type="journal article" date="2024" name="Plant Biotechnol. J.">
        <title>Dendrobium thyrsiflorum genome and its molecular insights into genes involved in important horticultural traits.</title>
        <authorList>
            <person name="Chen B."/>
            <person name="Wang J.Y."/>
            <person name="Zheng P.J."/>
            <person name="Li K.L."/>
            <person name="Liang Y.M."/>
            <person name="Chen X.F."/>
            <person name="Zhang C."/>
            <person name="Zhao X."/>
            <person name="He X."/>
            <person name="Zhang G.Q."/>
            <person name="Liu Z.J."/>
            <person name="Xu Q."/>
        </authorList>
    </citation>
    <scope>NUCLEOTIDE SEQUENCE [LARGE SCALE GENOMIC DNA]</scope>
    <source>
        <strain evidence="1">GZMU011</strain>
    </source>
</reference>
<evidence type="ECO:0000313" key="2">
    <source>
        <dbReference type="Proteomes" id="UP001552299"/>
    </source>
</evidence>
<organism evidence="1 2">
    <name type="scientific">Dendrobium thyrsiflorum</name>
    <name type="common">Pinecone-like raceme dendrobium</name>
    <name type="synonym">Orchid</name>
    <dbReference type="NCBI Taxonomy" id="117978"/>
    <lineage>
        <taxon>Eukaryota</taxon>
        <taxon>Viridiplantae</taxon>
        <taxon>Streptophyta</taxon>
        <taxon>Embryophyta</taxon>
        <taxon>Tracheophyta</taxon>
        <taxon>Spermatophyta</taxon>
        <taxon>Magnoliopsida</taxon>
        <taxon>Liliopsida</taxon>
        <taxon>Asparagales</taxon>
        <taxon>Orchidaceae</taxon>
        <taxon>Epidendroideae</taxon>
        <taxon>Malaxideae</taxon>
        <taxon>Dendrobiinae</taxon>
        <taxon>Dendrobium</taxon>
    </lineage>
</organism>
<dbReference type="AlphaFoldDB" id="A0ABD0UZJ6"/>
<gene>
    <name evidence="1" type="ORF">M5K25_013152</name>
</gene>
<comment type="caution">
    <text evidence="1">The sequence shown here is derived from an EMBL/GenBank/DDBJ whole genome shotgun (WGS) entry which is preliminary data.</text>
</comment>
<sequence length="159" mass="17148">MGSVRQLSCQIGSLTGSIPFDANTVFRFDQIVFLTVLITIAAARASRPDVGSSMKMIEGLATSSTAIVNLFLCSVDRPEIPGSPTNASLRRNNAEKINDSRIPPVFLPAKTSIRVVFPAPLTPIRAVRIPGRKAPVTPLSNWSLSSVIPCSFISYQTNF</sequence>
<accession>A0ABD0UZJ6</accession>